<feature type="domain" description="UPAR/Ly6" evidence="1">
    <location>
        <begin position="9"/>
        <end position="77"/>
    </location>
</feature>
<gene>
    <name evidence="2" type="ORF">GDO81_025026</name>
</gene>
<feature type="non-terminal residue" evidence="2">
    <location>
        <position position="1"/>
    </location>
</feature>
<protein>
    <recommendedName>
        <fullName evidence="1">UPAR/Ly6 domain-containing protein</fullName>
    </recommendedName>
</protein>
<evidence type="ECO:0000313" key="3">
    <source>
        <dbReference type="Proteomes" id="UP000824782"/>
    </source>
</evidence>
<dbReference type="InterPro" id="IPR045860">
    <property type="entry name" value="Snake_toxin-like_sf"/>
</dbReference>
<evidence type="ECO:0000259" key="1">
    <source>
        <dbReference type="Pfam" id="PF00021"/>
    </source>
</evidence>
<comment type="caution">
    <text evidence="2">The sequence shown here is derived from an EMBL/GenBank/DDBJ whole genome shotgun (WGS) entry which is preliminary data.</text>
</comment>
<dbReference type="CDD" id="cd23572">
    <property type="entry name" value="TFP_LU_ECD_PINLYP_rpt2"/>
    <property type="match status" value="1"/>
</dbReference>
<keyword evidence="3" id="KW-1185">Reference proteome</keyword>
<dbReference type="AlphaFoldDB" id="A0AAV6YHW4"/>
<dbReference type="Proteomes" id="UP000824782">
    <property type="component" value="Unassembled WGS sequence"/>
</dbReference>
<dbReference type="Gene3D" id="2.10.60.10">
    <property type="entry name" value="CD59"/>
    <property type="match status" value="1"/>
</dbReference>
<dbReference type="InterPro" id="IPR016054">
    <property type="entry name" value="LY6_UPA_recep-like"/>
</dbReference>
<evidence type="ECO:0000313" key="2">
    <source>
        <dbReference type="EMBL" id="KAG8537129.1"/>
    </source>
</evidence>
<reference evidence="2" key="1">
    <citation type="thesis" date="2020" institute="ProQuest LLC" country="789 East Eisenhower Parkway, Ann Arbor, MI, USA">
        <title>Comparative Genomics and Chromosome Evolution.</title>
        <authorList>
            <person name="Mudd A.B."/>
        </authorList>
    </citation>
    <scope>NUCLEOTIDE SEQUENCE</scope>
    <source>
        <strain evidence="2">237g6f4</strain>
        <tissue evidence="2">Blood</tissue>
    </source>
</reference>
<sequence>VPPYNTTANGLICPVCYNDDSDECGSTGYMICRGHETECIDMATTMYKQDTSKFKFSLMGCTTLGGCSLGNKIVPGSKIVEAKRMLCYDAAPIIHW</sequence>
<dbReference type="SUPFAM" id="SSF57302">
    <property type="entry name" value="Snake toxin-like"/>
    <property type="match status" value="1"/>
</dbReference>
<proteinExistence type="predicted"/>
<organism evidence="2 3">
    <name type="scientific">Engystomops pustulosus</name>
    <name type="common">Tungara frog</name>
    <name type="synonym">Physalaemus pustulosus</name>
    <dbReference type="NCBI Taxonomy" id="76066"/>
    <lineage>
        <taxon>Eukaryota</taxon>
        <taxon>Metazoa</taxon>
        <taxon>Chordata</taxon>
        <taxon>Craniata</taxon>
        <taxon>Vertebrata</taxon>
        <taxon>Euteleostomi</taxon>
        <taxon>Amphibia</taxon>
        <taxon>Batrachia</taxon>
        <taxon>Anura</taxon>
        <taxon>Neobatrachia</taxon>
        <taxon>Hyloidea</taxon>
        <taxon>Leptodactylidae</taxon>
        <taxon>Leiuperinae</taxon>
        <taxon>Engystomops</taxon>
    </lineage>
</organism>
<dbReference type="Pfam" id="PF00021">
    <property type="entry name" value="UPAR_LY6"/>
    <property type="match status" value="1"/>
</dbReference>
<dbReference type="EMBL" id="WNYA01033561">
    <property type="protein sequence ID" value="KAG8537129.1"/>
    <property type="molecule type" value="Genomic_DNA"/>
</dbReference>
<name>A0AAV6YHW4_ENGPU</name>
<accession>A0AAV6YHW4</accession>